<evidence type="ECO:0000259" key="1">
    <source>
        <dbReference type="Pfam" id="PF00266"/>
    </source>
</evidence>
<dbReference type="STRING" id="3218.A0A2K1KPG6"/>
<dbReference type="Gene3D" id="3.40.640.10">
    <property type="entry name" value="Type I PLP-dependent aspartate aminotransferase-like (Major domain)"/>
    <property type="match status" value="1"/>
</dbReference>
<dbReference type="SUPFAM" id="SSF53383">
    <property type="entry name" value="PLP-dependent transferases"/>
    <property type="match status" value="1"/>
</dbReference>
<dbReference type="PANTHER" id="PTHR14237:SF62">
    <property type="entry name" value="AMINOTRANSFERASE CLASS V DOMAIN-CONTAINING PROTEIN"/>
    <property type="match status" value="1"/>
</dbReference>
<dbReference type="Gene3D" id="3.90.1150.10">
    <property type="entry name" value="Aspartate Aminotransferase, domain 1"/>
    <property type="match status" value="1"/>
</dbReference>
<evidence type="ECO:0000313" key="2">
    <source>
        <dbReference type="EMBL" id="PNR55672.1"/>
    </source>
</evidence>
<reference evidence="2 4" key="1">
    <citation type="journal article" date="2008" name="Science">
        <title>The Physcomitrella genome reveals evolutionary insights into the conquest of land by plants.</title>
        <authorList>
            <person name="Rensing S."/>
            <person name="Lang D."/>
            <person name="Zimmer A."/>
            <person name="Terry A."/>
            <person name="Salamov A."/>
            <person name="Shapiro H."/>
            <person name="Nishiyama T."/>
            <person name="Perroud P.-F."/>
            <person name="Lindquist E."/>
            <person name="Kamisugi Y."/>
            <person name="Tanahashi T."/>
            <person name="Sakakibara K."/>
            <person name="Fujita T."/>
            <person name="Oishi K."/>
            <person name="Shin-I T."/>
            <person name="Kuroki Y."/>
            <person name="Toyoda A."/>
            <person name="Suzuki Y."/>
            <person name="Hashimoto A."/>
            <person name="Yamaguchi K."/>
            <person name="Sugano A."/>
            <person name="Kohara Y."/>
            <person name="Fujiyama A."/>
            <person name="Anterola A."/>
            <person name="Aoki S."/>
            <person name="Ashton N."/>
            <person name="Barbazuk W.B."/>
            <person name="Barker E."/>
            <person name="Bennetzen J."/>
            <person name="Bezanilla M."/>
            <person name="Blankenship R."/>
            <person name="Cho S.H."/>
            <person name="Dutcher S."/>
            <person name="Estelle M."/>
            <person name="Fawcett J.A."/>
            <person name="Gundlach H."/>
            <person name="Hanada K."/>
            <person name="Heyl A."/>
            <person name="Hicks K.A."/>
            <person name="Hugh J."/>
            <person name="Lohr M."/>
            <person name="Mayer K."/>
            <person name="Melkozernov A."/>
            <person name="Murata T."/>
            <person name="Nelson D."/>
            <person name="Pils B."/>
            <person name="Prigge M."/>
            <person name="Reiss B."/>
            <person name="Renner T."/>
            <person name="Rombauts S."/>
            <person name="Rushton P."/>
            <person name="Sanderfoot A."/>
            <person name="Schween G."/>
            <person name="Shiu S.-H."/>
            <person name="Stueber K."/>
            <person name="Theodoulou F.L."/>
            <person name="Tu H."/>
            <person name="Van de Peer Y."/>
            <person name="Verrier P.J."/>
            <person name="Waters E."/>
            <person name="Wood A."/>
            <person name="Yang L."/>
            <person name="Cove D."/>
            <person name="Cuming A."/>
            <person name="Hasebe M."/>
            <person name="Lucas S."/>
            <person name="Mishler D.B."/>
            <person name="Reski R."/>
            <person name="Grigoriev I."/>
            <person name="Quatrano R.S."/>
            <person name="Boore J.L."/>
        </authorList>
    </citation>
    <scope>NUCLEOTIDE SEQUENCE [LARGE SCALE GENOMIC DNA]</scope>
    <source>
        <strain evidence="3 4">cv. Gransden 2004</strain>
    </source>
</reference>
<evidence type="ECO:0000313" key="3">
    <source>
        <dbReference type="EnsemblPlants" id="Pp3c4_21550V3.1"/>
    </source>
</evidence>
<name>A0A2K1KPG6_PHYPA</name>
<dbReference type="EnsemblPlants" id="Pp3c4_21550V3.2">
    <property type="protein sequence ID" value="Pp3c4_21550V3.2"/>
    <property type="gene ID" value="Pp3c4_21550"/>
</dbReference>
<dbReference type="Gramene" id="Pp3c4_21550V3.2">
    <property type="protein sequence ID" value="Pp3c4_21550V3.2"/>
    <property type="gene ID" value="Pp3c4_21550"/>
</dbReference>
<protein>
    <recommendedName>
        <fullName evidence="1">Aminotransferase class V domain-containing protein</fullName>
    </recommendedName>
</protein>
<organism evidence="2">
    <name type="scientific">Physcomitrium patens</name>
    <name type="common">Spreading-leaved earth moss</name>
    <name type="synonym">Physcomitrella patens</name>
    <dbReference type="NCBI Taxonomy" id="3218"/>
    <lineage>
        <taxon>Eukaryota</taxon>
        <taxon>Viridiplantae</taxon>
        <taxon>Streptophyta</taxon>
        <taxon>Embryophyta</taxon>
        <taxon>Bryophyta</taxon>
        <taxon>Bryophytina</taxon>
        <taxon>Bryopsida</taxon>
        <taxon>Funariidae</taxon>
        <taxon>Funariales</taxon>
        <taxon>Funariaceae</taxon>
        <taxon>Physcomitrium</taxon>
    </lineage>
</organism>
<feature type="domain" description="Aminotransferase class V" evidence="1">
    <location>
        <begin position="4"/>
        <end position="288"/>
    </location>
</feature>
<dbReference type="Proteomes" id="UP000006727">
    <property type="component" value="Chromosome 4"/>
</dbReference>
<dbReference type="InterPro" id="IPR015422">
    <property type="entry name" value="PyrdxlP-dep_Trfase_small"/>
</dbReference>
<dbReference type="GeneID" id="112281141"/>
<evidence type="ECO:0000313" key="4">
    <source>
        <dbReference type="Proteomes" id="UP000006727"/>
    </source>
</evidence>
<keyword evidence="4" id="KW-1185">Reference proteome</keyword>
<dbReference type="InterPro" id="IPR015424">
    <property type="entry name" value="PyrdxlP-dep_Trfase"/>
</dbReference>
<proteinExistence type="predicted"/>
<dbReference type="Gramene" id="Pp3c4_21550V3.1">
    <property type="protein sequence ID" value="Pp3c4_21550V3.1"/>
    <property type="gene ID" value="Pp3c4_21550"/>
</dbReference>
<dbReference type="AlphaFoldDB" id="A0A2K1KPG6"/>
<dbReference type="PANTHER" id="PTHR14237">
    <property type="entry name" value="MOLYBDOPTERIN COFACTOR SULFURASE MOSC"/>
    <property type="match status" value="1"/>
</dbReference>
<dbReference type="EMBL" id="ABEU02000004">
    <property type="protein sequence ID" value="PNR55672.1"/>
    <property type="molecule type" value="Genomic_DNA"/>
</dbReference>
<gene>
    <name evidence="3" type="primary">LOC112281141</name>
    <name evidence="2" type="ORF">PHYPA_006569</name>
</gene>
<reference evidence="3" key="3">
    <citation type="submission" date="2020-12" db="UniProtKB">
        <authorList>
            <consortium name="EnsemblPlants"/>
        </authorList>
    </citation>
    <scope>IDENTIFICATION</scope>
</reference>
<reference evidence="2 4" key="2">
    <citation type="journal article" date="2018" name="Plant J.">
        <title>The Physcomitrella patens chromosome-scale assembly reveals moss genome structure and evolution.</title>
        <authorList>
            <person name="Lang D."/>
            <person name="Ullrich K.K."/>
            <person name="Murat F."/>
            <person name="Fuchs J."/>
            <person name="Jenkins J."/>
            <person name="Haas F.B."/>
            <person name="Piednoel M."/>
            <person name="Gundlach H."/>
            <person name="Van Bel M."/>
            <person name="Meyberg R."/>
            <person name="Vives C."/>
            <person name="Morata J."/>
            <person name="Symeonidi A."/>
            <person name="Hiss M."/>
            <person name="Muchero W."/>
            <person name="Kamisugi Y."/>
            <person name="Saleh O."/>
            <person name="Blanc G."/>
            <person name="Decker E.L."/>
            <person name="van Gessel N."/>
            <person name="Grimwood J."/>
            <person name="Hayes R.D."/>
            <person name="Graham S.W."/>
            <person name="Gunter L.E."/>
            <person name="McDaniel S.F."/>
            <person name="Hoernstein S.N.W."/>
            <person name="Larsson A."/>
            <person name="Li F.W."/>
            <person name="Perroud P.F."/>
            <person name="Phillips J."/>
            <person name="Ranjan P."/>
            <person name="Rokshar D.S."/>
            <person name="Rothfels C.J."/>
            <person name="Schneider L."/>
            <person name="Shu S."/>
            <person name="Stevenson D.W."/>
            <person name="Thummler F."/>
            <person name="Tillich M."/>
            <person name="Villarreal Aguilar J.C."/>
            <person name="Widiez T."/>
            <person name="Wong G.K."/>
            <person name="Wymore A."/>
            <person name="Zhang Y."/>
            <person name="Zimmer A.D."/>
            <person name="Quatrano R.S."/>
            <person name="Mayer K.F.X."/>
            <person name="Goodstein D."/>
            <person name="Casacuberta J.M."/>
            <person name="Vandepoele K."/>
            <person name="Reski R."/>
            <person name="Cuming A.C."/>
            <person name="Tuskan G.A."/>
            <person name="Maumus F."/>
            <person name="Salse J."/>
            <person name="Schmutz J."/>
            <person name="Rensing S.A."/>
        </authorList>
    </citation>
    <scope>NUCLEOTIDE SEQUENCE [LARGE SCALE GENOMIC DNA]</scope>
    <source>
        <strain evidence="3 4">cv. Gransden 2004</strain>
    </source>
</reference>
<accession>A0A2K1KPG6</accession>
<dbReference type="Gramene" id="Pp3c4_21550V3.3">
    <property type="protein sequence ID" value="Pp3c4_21550V3.3"/>
    <property type="gene ID" value="Pp3c4_21550"/>
</dbReference>
<sequence length="389" mass="44167">MFNTAKSAYSVVFTTSFRTAYRLVANAYPFRKGSPLLVCQDNHACVRQLINSAVNLGAQPILAPLGENDLCMTESNLKPLLKRRFFHRSGSLVVYPAQSNITGIRHSLEWILRAQKFNWQVLLDVSTFLPTSQLDLSHYQPDFVVGSFENMVEYPSGMGYVLVKRSSFCVSVYRFPEADSTITLIPKAPEWRGEDYHIVCEDESPPLLLFASINFGLQHLQTLGLGLIDQRVKVLVHWIVHNLKSLRHEDEFWHLVNVYSPFTEKNRGNIISFNVLENSGEHVKPTLVKKLAAKYRIALGVATCINPGVANLLGSPKERKRNLGVFSERYSSRFTCVQVSLGPISNFEDAYRLVQFLLQFRNPEFVPTQLTKLKEQTLSVQTALRRQSI</sequence>
<dbReference type="EnsemblPlants" id="Pp3c4_21550V3.1">
    <property type="protein sequence ID" value="Pp3c4_21550V3.1"/>
    <property type="gene ID" value="Pp3c4_21550"/>
</dbReference>
<dbReference type="OrthoDB" id="10264306at2759"/>
<dbReference type="InterPro" id="IPR000192">
    <property type="entry name" value="Aminotrans_V_dom"/>
</dbReference>
<dbReference type="EnsemblPlants" id="Pp3c4_21550V3.3">
    <property type="protein sequence ID" value="Pp3c4_21550V3.3"/>
    <property type="gene ID" value="Pp3c4_21550"/>
</dbReference>
<dbReference type="InterPro" id="IPR015421">
    <property type="entry name" value="PyrdxlP-dep_Trfase_major"/>
</dbReference>
<dbReference type="PaxDb" id="3218-PP1S298_21V6.1"/>
<dbReference type="Pfam" id="PF00266">
    <property type="entry name" value="Aminotran_5"/>
    <property type="match status" value="1"/>
</dbReference>
<dbReference type="RefSeq" id="XP_024373111.1">
    <property type="nucleotide sequence ID" value="XM_024517343.2"/>
</dbReference>